<dbReference type="RefSeq" id="WP_146831896.1">
    <property type="nucleotide sequence ID" value="NZ_CP042476.1"/>
</dbReference>
<dbReference type="Gene3D" id="3.40.50.12370">
    <property type="match status" value="1"/>
</dbReference>
<dbReference type="OrthoDB" id="9788959at2"/>
<evidence type="ECO:0000313" key="3">
    <source>
        <dbReference type="EMBL" id="QED37214.1"/>
    </source>
</evidence>
<dbReference type="PRINTS" id="PR01438">
    <property type="entry name" value="UNVRSLSTRESS"/>
</dbReference>
<proteinExistence type="inferred from homology"/>
<dbReference type="KEGG" id="anp:FK178_05590"/>
<dbReference type="CDD" id="cd00293">
    <property type="entry name" value="USP-like"/>
    <property type="match status" value="1"/>
</dbReference>
<keyword evidence="4" id="KW-1185">Reference proteome</keyword>
<evidence type="ECO:0000259" key="2">
    <source>
        <dbReference type="Pfam" id="PF00582"/>
    </source>
</evidence>
<accession>A0A5B8YHE4</accession>
<organism evidence="3 4">
    <name type="scientific">Antarcticibacterium arcticum</name>
    <dbReference type="NCBI Taxonomy" id="2585771"/>
    <lineage>
        <taxon>Bacteria</taxon>
        <taxon>Pseudomonadati</taxon>
        <taxon>Bacteroidota</taxon>
        <taxon>Flavobacteriia</taxon>
        <taxon>Flavobacteriales</taxon>
        <taxon>Flavobacteriaceae</taxon>
        <taxon>Antarcticibacterium</taxon>
    </lineage>
</organism>
<feature type="domain" description="UspA" evidence="2">
    <location>
        <begin position="6"/>
        <end position="145"/>
    </location>
</feature>
<sequence length="281" mass="31579">MQQLAKILLLTDFSEVSENATWYALKIAGITQATVNILHVVNTPVDWNVISIEKEKLYPETRAEISDAKIKLNSITRRFEDKGIITHPLLVYNLGAENIAEYIKFDEIDLIVMGSHGSKGIMDFSLGSNTQKIIRSVSKPILIVKNAPGRDEIGKMVFASTFGEKQKNAFKKVLGLSALLSAPLDLLYVNTPYNFKETQETDMLFSQFCEGEQKDLCRTNIINANNEIRGIKYFMEKEEIDIFSIATGSKSGLAQFFIPSLTETLINHMEVPVLSIHQKDK</sequence>
<dbReference type="InterPro" id="IPR006016">
    <property type="entry name" value="UspA"/>
</dbReference>
<comment type="similarity">
    <text evidence="1">Belongs to the universal stress protein A family.</text>
</comment>
<dbReference type="Pfam" id="PF00582">
    <property type="entry name" value="Usp"/>
    <property type="match status" value="1"/>
</dbReference>
<dbReference type="InterPro" id="IPR006015">
    <property type="entry name" value="Universal_stress_UspA"/>
</dbReference>
<dbReference type="Proteomes" id="UP000321954">
    <property type="component" value="Chromosome"/>
</dbReference>
<evidence type="ECO:0000256" key="1">
    <source>
        <dbReference type="ARBA" id="ARBA00008791"/>
    </source>
</evidence>
<dbReference type="AlphaFoldDB" id="A0A5B8YHE4"/>
<evidence type="ECO:0000313" key="4">
    <source>
        <dbReference type="Proteomes" id="UP000321954"/>
    </source>
</evidence>
<dbReference type="SUPFAM" id="SSF52402">
    <property type="entry name" value="Adenine nucleotide alpha hydrolases-like"/>
    <property type="match status" value="2"/>
</dbReference>
<gene>
    <name evidence="3" type="ORF">FK178_05590</name>
</gene>
<dbReference type="PANTHER" id="PTHR46268:SF6">
    <property type="entry name" value="UNIVERSAL STRESS PROTEIN UP12"/>
    <property type="match status" value="1"/>
</dbReference>
<reference evidence="3 4" key="1">
    <citation type="submission" date="2019-08" db="EMBL/GenBank/DDBJ databases">
        <title>Antarcticibacterium arcticum sp. nov., a bacterium isolated from marine sediment of the Canadian Beaufort Sea.</title>
        <authorList>
            <person name="Lee Y.M."/>
            <person name="Baek K."/>
            <person name="Lee D.-H."/>
            <person name="Shin S.C."/>
            <person name="Jin Y.K."/>
            <person name="Park Y."/>
        </authorList>
    </citation>
    <scope>NUCLEOTIDE SEQUENCE [LARGE SCALE GENOMIC DNA]</scope>
    <source>
        <strain evidence="3 4">PAMC 28998</strain>
    </source>
</reference>
<name>A0A5B8YHE4_9FLAO</name>
<dbReference type="EMBL" id="CP042476">
    <property type="protein sequence ID" value="QED37214.1"/>
    <property type="molecule type" value="Genomic_DNA"/>
</dbReference>
<protein>
    <recommendedName>
        <fullName evidence="2">UspA domain-containing protein</fullName>
    </recommendedName>
</protein>
<dbReference type="PANTHER" id="PTHR46268">
    <property type="entry name" value="STRESS RESPONSE PROTEIN NHAX"/>
    <property type="match status" value="1"/>
</dbReference>